<accession>A0ACA9R4L7</accession>
<gene>
    <name evidence="1" type="ORF">RPERSI_LOCUS16987</name>
</gene>
<feature type="non-terminal residue" evidence="1">
    <location>
        <position position="235"/>
    </location>
</feature>
<evidence type="ECO:0000313" key="2">
    <source>
        <dbReference type="Proteomes" id="UP000789920"/>
    </source>
</evidence>
<dbReference type="EMBL" id="CAJVQC010042857">
    <property type="protein sequence ID" value="CAG8776246.1"/>
    <property type="molecule type" value="Genomic_DNA"/>
</dbReference>
<dbReference type="Proteomes" id="UP000789920">
    <property type="component" value="Unassembled WGS sequence"/>
</dbReference>
<proteinExistence type="predicted"/>
<comment type="caution">
    <text evidence="1">The sequence shown here is derived from an EMBL/GenBank/DDBJ whole genome shotgun (WGS) entry which is preliminary data.</text>
</comment>
<organism evidence="1 2">
    <name type="scientific">Racocetra persica</name>
    <dbReference type="NCBI Taxonomy" id="160502"/>
    <lineage>
        <taxon>Eukaryota</taxon>
        <taxon>Fungi</taxon>
        <taxon>Fungi incertae sedis</taxon>
        <taxon>Mucoromycota</taxon>
        <taxon>Glomeromycotina</taxon>
        <taxon>Glomeromycetes</taxon>
        <taxon>Diversisporales</taxon>
        <taxon>Gigasporaceae</taxon>
        <taxon>Racocetra</taxon>
    </lineage>
</organism>
<keyword evidence="2" id="KW-1185">Reference proteome</keyword>
<evidence type="ECO:0000313" key="1">
    <source>
        <dbReference type="EMBL" id="CAG8776246.1"/>
    </source>
</evidence>
<protein>
    <submittedName>
        <fullName evidence="1">4818_t:CDS:1</fullName>
    </submittedName>
</protein>
<name>A0ACA9R4L7_9GLOM</name>
<sequence>MDTSAVESGRAFATFAEACVTIERYAMQMNSVIILGKTSKIPDNGYRQALFVCEKQEKYSGKNDEYTTKRVGYNFAIGINYRKRTDIYVITKSCLEYNHDVCLSATKFSTVSRKLDNDDLGLIERLYDNGLRTKDIFSVLNSVSSKYIHKPDVYNAVSHQRKCKLQGLSKVELLLKTLRDDDNIVENIALKDTYNDERDQDGEFIQAVFWAYCDSISEFAVEKDGLIIDTTYKTN</sequence>
<reference evidence="1" key="1">
    <citation type="submission" date="2021-06" db="EMBL/GenBank/DDBJ databases">
        <authorList>
            <person name="Kallberg Y."/>
            <person name="Tangrot J."/>
            <person name="Rosling A."/>
        </authorList>
    </citation>
    <scope>NUCLEOTIDE SEQUENCE</scope>
    <source>
        <strain evidence="1">MA461A</strain>
    </source>
</reference>